<evidence type="ECO:0000313" key="3">
    <source>
        <dbReference type="Proteomes" id="UP000198304"/>
    </source>
</evidence>
<organism evidence="2 3">
    <name type="scientific">Anaerovirgula multivorans</name>
    <dbReference type="NCBI Taxonomy" id="312168"/>
    <lineage>
        <taxon>Bacteria</taxon>
        <taxon>Bacillati</taxon>
        <taxon>Bacillota</taxon>
        <taxon>Clostridia</taxon>
        <taxon>Peptostreptococcales</taxon>
        <taxon>Natronincolaceae</taxon>
        <taxon>Anaerovirgula</taxon>
    </lineage>
</organism>
<dbReference type="AlphaFoldDB" id="A0A238ZS45"/>
<evidence type="ECO:0000256" key="1">
    <source>
        <dbReference type="SAM" id="Coils"/>
    </source>
</evidence>
<feature type="coiled-coil region" evidence="1">
    <location>
        <begin position="82"/>
        <end position="121"/>
    </location>
</feature>
<reference evidence="3" key="1">
    <citation type="submission" date="2017-06" db="EMBL/GenBank/DDBJ databases">
        <authorList>
            <person name="Varghese N."/>
            <person name="Submissions S."/>
        </authorList>
    </citation>
    <scope>NUCLEOTIDE SEQUENCE [LARGE SCALE GENOMIC DNA]</scope>
    <source>
        <strain evidence="3">SCA</strain>
    </source>
</reference>
<name>A0A238ZS45_9FIRM</name>
<protein>
    <submittedName>
        <fullName evidence="2">Uncharacterized protein</fullName>
    </submittedName>
</protein>
<evidence type="ECO:0000313" key="2">
    <source>
        <dbReference type="EMBL" id="SNR85768.1"/>
    </source>
</evidence>
<keyword evidence="3" id="KW-1185">Reference proteome</keyword>
<dbReference type="RefSeq" id="WP_089280849.1">
    <property type="nucleotide sequence ID" value="NZ_FZOJ01000001.1"/>
</dbReference>
<sequence length="128" mass="15044">MKENLMTPEEVNMFNELCEKVTKRVGDIVQVIHPSWNYDGCLMEDYGGLVAVLRKPSGCSCCSDEEISFDITDTMLYDEDFIANYKQVEKEKADKLKKKKEEAAEQKRLEQEETNKKLYEKLKERYEK</sequence>
<keyword evidence="1" id="KW-0175">Coiled coil</keyword>
<gene>
    <name evidence="2" type="ORF">SAMN05446037_100149</name>
</gene>
<proteinExistence type="predicted"/>
<dbReference type="EMBL" id="FZOJ01000001">
    <property type="protein sequence ID" value="SNR85768.1"/>
    <property type="molecule type" value="Genomic_DNA"/>
</dbReference>
<accession>A0A238ZS45</accession>
<dbReference type="Proteomes" id="UP000198304">
    <property type="component" value="Unassembled WGS sequence"/>
</dbReference>